<feature type="compositionally biased region" description="Polar residues" evidence="1">
    <location>
        <begin position="173"/>
        <end position="184"/>
    </location>
</feature>
<organism evidence="2 3">
    <name type="scientific">Hibiscus syriacus</name>
    <name type="common">Rose of Sharon</name>
    <dbReference type="NCBI Taxonomy" id="106335"/>
    <lineage>
        <taxon>Eukaryota</taxon>
        <taxon>Viridiplantae</taxon>
        <taxon>Streptophyta</taxon>
        <taxon>Embryophyta</taxon>
        <taxon>Tracheophyta</taxon>
        <taxon>Spermatophyta</taxon>
        <taxon>Magnoliopsida</taxon>
        <taxon>eudicotyledons</taxon>
        <taxon>Gunneridae</taxon>
        <taxon>Pentapetalae</taxon>
        <taxon>rosids</taxon>
        <taxon>malvids</taxon>
        <taxon>Malvales</taxon>
        <taxon>Malvaceae</taxon>
        <taxon>Malvoideae</taxon>
        <taxon>Hibiscus</taxon>
    </lineage>
</organism>
<keyword evidence="3" id="KW-1185">Reference proteome</keyword>
<name>A0A6A3D3B3_HIBSY</name>
<feature type="region of interest" description="Disordered" evidence="1">
    <location>
        <begin position="141"/>
        <end position="184"/>
    </location>
</feature>
<evidence type="ECO:0000256" key="1">
    <source>
        <dbReference type="SAM" id="MobiDB-lite"/>
    </source>
</evidence>
<accession>A0A6A3D3B3</accession>
<feature type="region of interest" description="Disordered" evidence="1">
    <location>
        <begin position="88"/>
        <end position="107"/>
    </location>
</feature>
<evidence type="ECO:0000313" key="2">
    <source>
        <dbReference type="EMBL" id="KAE8735137.1"/>
    </source>
</evidence>
<proteinExistence type="predicted"/>
<sequence length="184" mass="20567">MPFDQEIFDVKLANSIWIYGSGMVKILPVYPQYSSDSVDGLDVLVGLEDETAEHNKESLPERNGGSQMPAFSGVFTSNQVRDVFETEMDHDNSSERDGASTIFEEDENLSVGDLMRSPVFSEDESLDNSYWIDLGQSPFGSDKSGQLIRPNPDSNLLPSLFSRKRNNKRLSPKVTSKISESSFR</sequence>
<gene>
    <name evidence="2" type="ORF">F3Y22_tig00000453pilonHSYRG00070</name>
</gene>
<comment type="caution">
    <text evidence="2">The sequence shown here is derived from an EMBL/GenBank/DDBJ whole genome shotgun (WGS) entry which is preliminary data.</text>
</comment>
<dbReference type="AlphaFoldDB" id="A0A6A3D3B3"/>
<dbReference type="EMBL" id="VEPZ02000037">
    <property type="protein sequence ID" value="KAE8735137.1"/>
    <property type="molecule type" value="Genomic_DNA"/>
</dbReference>
<feature type="compositionally biased region" description="Basic residues" evidence="1">
    <location>
        <begin position="162"/>
        <end position="171"/>
    </location>
</feature>
<feature type="compositionally biased region" description="Basic and acidic residues" evidence="1">
    <location>
        <begin position="88"/>
        <end position="98"/>
    </location>
</feature>
<evidence type="ECO:0000313" key="3">
    <source>
        <dbReference type="Proteomes" id="UP000436088"/>
    </source>
</evidence>
<protein>
    <submittedName>
        <fullName evidence="2">Uncharacterized protein</fullName>
    </submittedName>
</protein>
<reference evidence="2" key="1">
    <citation type="submission" date="2019-09" db="EMBL/GenBank/DDBJ databases">
        <title>Draft genome information of white flower Hibiscus syriacus.</title>
        <authorList>
            <person name="Kim Y.-M."/>
        </authorList>
    </citation>
    <scope>NUCLEOTIDE SEQUENCE [LARGE SCALE GENOMIC DNA]</scope>
    <source>
        <strain evidence="2">YM2019G1</strain>
    </source>
</reference>
<dbReference type="Proteomes" id="UP000436088">
    <property type="component" value="Unassembled WGS sequence"/>
</dbReference>